<organism evidence="4 5">
    <name type="scientific">Pseudolycoriella hygida</name>
    <dbReference type="NCBI Taxonomy" id="35572"/>
    <lineage>
        <taxon>Eukaryota</taxon>
        <taxon>Metazoa</taxon>
        <taxon>Ecdysozoa</taxon>
        <taxon>Arthropoda</taxon>
        <taxon>Hexapoda</taxon>
        <taxon>Insecta</taxon>
        <taxon>Pterygota</taxon>
        <taxon>Neoptera</taxon>
        <taxon>Endopterygota</taxon>
        <taxon>Diptera</taxon>
        <taxon>Nematocera</taxon>
        <taxon>Sciaroidea</taxon>
        <taxon>Sciaridae</taxon>
        <taxon>Pseudolycoriella</taxon>
    </lineage>
</organism>
<dbReference type="PROSITE" id="PS51253">
    <property type="entry name" value="HTH_CENPB"/>
    <property type="match status" value="1"/>
</dbReference>
<evidence type="ECO:0000256" key="2">
    <source>
        <dbReference type="ARBA" id="ARBA00023125"/>
    </source>
</evidence>
<dbReference type="GO" id="GO:0003677">
    <property type="term" value="F:DNA binding"/>
    <property type="evidence" value="ECO:0007669"/>
    <property type="project" value="UniProtKB-KW"/>
</dbReference>
<dbReference type="Pfam" id="PF03221">
    <property type="entry name" value="HTH_Tnp_Tc5"/>
    <property type="match status" value="1"/>
</dbReference>
<dbReference type="EMBL" id="WJQU01000002">
    <property type="protein sequence ID" value="KAJ6643062.1"/>
    <property type="molecule type" value="Genomic_DNA"/>
</dbReference>
<keyword evidence="2" id="KW-0238">DNA-binding</keyword>
<dbReference type="InterPro" id="IPR009057">
    <property type="entry name" value="Homeodomain-like_sf"/>
</dbReference>
<accession>A0A9Q0S2K2</accession>
<reference evidence="4" key="1">
    <citation type="submission" date="2022-07" db="EMBL/GenBank/DDBJ databases">
        <authorList>
            <person name="Trinca V."/>
            <person name="Uliana J.V.C."/>
            <person name="Torres T.T."/>
            <person name="Ward R.J."/>
            <person name="Monesi N."/>
        </authorList>
    </citation>
    <scope>NUCLEOTIDE SEQUENCE</scope>
    <source>
        <strain evidence="4">HSMRA1968</strain>
        <tissue evidence="4">Whole embryos</tissue>
    </source>
</reference>
<dbReference type="InterPro" id="IPR050863">
    <property type="entry name" value="CenT-Element_Derived"/>
</dbReference>
<comment type="subcellular location">
    <subcellularLocation>
        <location evidence="1">Nucleus</location>
    </subcellularLocation>
</comment>
<keyword evidence="5" id="KW-1185">Reference proteome</keyword>
<protein>
    <submittedName>
        <fullName evidence="4">Tigger transposable element-derived protein 4</fullName>
    </submittedName>
</protein>
<dbReference type="SUPFAM" id="SSF46689">
    <property type="entry name" value="Homeodomain-like"/>
    <property type="match status" value="1"/>
</dbReference>
<dbReference type="Gene3D" id="1.10.10.60">
    <property type="entry name" value="Homeodomain-like"/>
    <property type="match status" value="1"/>
</dbReference>
<evidence type="ECO:0000259" key="3">
    <source>
        <dbReference type="PROSITE" id="PS51253"/>
    </source>
</evidence>
<proteinExistence type="predicted"/>
<gene>
    <name evidence="4" type="primary">TIGD4_1</name>
    <name evidence="4" type="ORF">Bhyg_08018</name>
</gene>
<comment type="caution">
    <text evidence="4">The sequence shown here is derived from an EMBL/GenBank/DDBJ whole genome shotgun (WGS) entry which is preliminary data.</text>
</comment>
<name>A0A9Q0S2K2_9DIPT</name>
<evidence type="ECO:0000256" key="1">
    <source>
        <dbReference type="ARBA" id="ARBA00004123"/>
    </source>
</evidence>
<dbReference type="OrthoDB" id="7740375at2759"/>
<feature type="domain" description="HTH CENPB-type" evidence="3">
    <location>
        <begin position="1"/>
        <end position="50"/>
    </location>
</feature>
<dbReference type="PANTHER" id="PTHR19303">
    <property type="entry name" value="TRANSPOSON"/>
    <property type="match status" value="1"/>
</dbReference>
<evidence type="ECO:0000313" key="4">
    <source>
        <dbReference type="EMBL" id="KAJ6643062.1"/>
    </source>
</evidence>
<dbReference type="Proteomes" id="UP001151699">
    <property type="component" value="Chromosome B"/>
</dbReference>
<evidence type="ECO:0000313" key="5">
    <source>
        <dbReference type="Proteomes" id="UP001151699"/>
    </source>
</evidence>
<dbReference type="PANTHER" id="PTHR19303:SF73">
    <property type="entry name" value="PROTEIN PDC2"/>
    <property type="match status" value="1"/>
</dbReference>
<dbReference type="GO" id="GO:0005634">
    <property type="term" value="C:nucleus"/>
    <property type="evidence" value="ECO:0007669"/>
    <property type="project" value="UniProtKB-SubCell"/>
</dbReference>
<dbReference type="AlphaFoldDB" id="A0A9Q0S2K2"/>
<dbReference type="InterPro" id="IPR006600">
    <property type="entry name" value="HTH_CenpB_DNA-bd_dom"/>
</dbReference>
<sequence length="240" mass="27579">MAQNANIPLTGAIVHAKARVLTKHLNITNFKASDGWVTKFTRRHNFRFKTMSGESADVDDEAVNDWFHQLLRANDIFNVDETGLFFKCLPTKILAYRNEKCYGGKHSKVRVSVLVGATLQRCKFAGCCHVFGQAWNEVKQKTIANCFKHVRITNQWEAEFDLPLSLLRNLIRQPEPITDVQEAESLRNTVYIENWNRIKDSCNLNISFDDYIGIDEHLPTEDLPSDEELLTFLSMNKNDD</sequence>